<proteinExistence type="predicted"/>
<name>A0A840WJB3_9ACTN</name>
<dbReference type="EC" id="2.7.1.72" evidence="1"/>
<dbReference type="InterPro" id="IPR006748">
    <property type="entry name" value="NH2Glyco/OHUrea_AB-resist_kin"/>
</dbReference>
<dbReference type="SUPFAM" id="SSF56112">
    <property type="entry name" value="Protein kinase-like (PK-like)"/>
    <property type="match status" value="1"/>
</dbReference>
<accession>A0A840WJB3</accession>
<reference evidence="1 2" key="1">
    <citation type="submission" date="2020-08" db="EMBL/GenBank/DDBJ databases">
        <title>Sequencing the genomes of 1000 actinobacteria strains.</title>
        <authorList>
            <person name="Klenk H.-P."/>
        </authorList>
    </citation>
    <scope>NUCLEOTIDE SEQUENCE [LARGE SCALE GENOMIC DNA]</scope>
    <source>
        <strain evidence="1 2">DSM 44598</strain>
    </source>
</reference>
<sequence length="309" mass="33764">MDDSSVHPVTVPRGLIESVSGFFGPAWARELPALAVRQLDLWDLTVAGESMHGAVALVVPVRRRDGTPAVLKLQPQDSETEGEPVALHAWGGDGAVRLLEHDPGTGAMLLESLDAGRRLDEEPLEEALTVIGGLIARLSSHPAPEGMRGLGPMALDIAERGRAKIERVGSEWRPVYERWAAVAEEMAAQPGDRLLHWDLHFENVLAPLDGSSASGRGTWLAIDPKPLAGDPGFELLSALRNRWADAEETGDPVRAARRRFDLLTEAAGIERDRARAWTRVRLLQDCLWMEAARHGVPRFHALMDHAMGE</sequence>
<dbReference type="GO" id="GO:0050300">
    <property type="term" value="F:aminoglycoside 6-kinase activity"/>
    <property type="evidence" value="ECO:0007669"/>
    <property type="project" value="UniProtKB-EC"/>
</dbReference>
<protein>
    <submittedName>
        <fullName evidence="1">Streptomycin 6-kinase</fullName>
        <ecNumber evidence="1">2.7.1.72</ecNumber>
    </submittedName>
</protein>
<organism evidence="1 2">
    <name type="scientific">Nocardiopsis metallicus</name>
    <dbReference type="NCBI Taxonomy" id="179819"/>
    <lineage>
        <taxon>Bacteria</taxon>
        <taxon>Bacillati</taxon>
        <taxon>Actinomycetota</taxon>
        <taxon>Actinomycetes</taxon>
        <taxon>Streptosporangiales</taxon>
        <taxon>Nocardiopsidaceae</taxon>
        <taxon>Nocardiopsis</taxon>
    </lineage>
</organism>
<gene>
    <name evidence="1" type="ORF">HNR07_001295</name>
</gene>
<dbReference type="Pfam" id="PF04655">
    <property type="entry name" value="APH_6_hur"/>
    <property type="match status" value="1"/>
</dbReference>
<evidence type="ECO:0000313" key="1">
    <source>
        <dbReference type="EMBL" id="MBB5490158.1"/>
    </source>
</evidence>
<dbReference type="AlphaFoldDB" id="A0A840WJB3"/>
<dbReference type="GO" id="GO:0019748">
    <property type="term" value="P:secondary metabolic process"/>
    <property type="evidence" value="ECO:0007669"/>
    <property type="project" value="InterPro"/>
</dbReference>
<dbReference type="RefSeq" id="WP_184363154.1">
    <property type="nucleotide sequence ID" value="NZ_BAAAKM010000044.1"/>
</dbReference>
<dbReference type="Proteomes" id="UP000579647">
    <property type="component" value="Unassembled WGS sequence"/>
</dbReference>
<keyword evidence="2" id="KW-1185">Reference proteome</keyword>
<dbReference type="EMBL" id="JACHDO010000001">
    <property type="protein sequence ID" value="MBB5490158.1"/>
    <property type="molecule type" value="Genomic_DNA"/>
</dbReference>
<dbReference type="InterPro" id="IPR011009">
    <property type="entry name" value="Kinase-like_dom_sf"/>
</dbReference>
<evidence type="ECO:0000313" key="2">
    <source>
        <dbReference type="Proteomes" id="UP000579647"/>
    </source>
</evidence>
<keyword evidence="1" id="KW-0808">Transferase</keyword>
<keyword evidence="1" id="KW-0418">Kinase</keyword>
<comment type="caution">
    <text evidence="1">The sequence shown here is derived from an EMBL/GenBank/DDBJ whole genome shotgun (WGS) entry which is preliminary data.</text>
</comment>